<organism evidence="4 5">
    <name type="scientific">Lachnoanaerobaculum saburreum</name>
    <dbReference type="NCBI Taxonomy" id="467210"/>
    <lineage>
        <taxon>Bacteria</taxon>
        <taxon>Bacillati</taxon>
        <taxon>Bacillota</taxon>
        <taxon>Clostridia</taxon>
        <taxon>Lachnospirales</taxon>
        <taxon>Lachnospiraceae</taxon>
        <taxon>Lachnoanaerobaculum</taxon>
    </lineage>
</organism>
<reference evidence="5" key="1">
    <citation type="submission" date="2016-01" db="EMBL/GenBank/DDBJ databases">
        <authorList>
            <person name="Mitreva M."/>
            <person name="Pepin K.H."/>
            <person name="Mihindukulasuriya K.A."/>
            <person name="Fulton R."/>
            <person name="Fronick C."/>
            <person name="O'Laughlin M."/>
            <person name="Miner T."/>
            <person name="Herter B."/>
            <person name="Rosa B.A."/>
            <person name="Cordes M."/>
            <person name="Tomlinson C."/>
            <person name="Wollam A."/>
            <person name="Palsikar V.B."/>
            <person name="Mardis E.R."/>
            <person name="Wilson R.K."/>
        </authorList>
    </citation>
    <scope>NUCLEOTIDE SEQUENCE [LARGE SCALE GENOMIC DNA]</scope>
    <source>
        <strain evidence="5">DNF00896</strain>
    </source>
</reference>
<comment type="function">
    <text evidence="3">Removes the formyl group from the N-terminal Met of newly synthesized proteins. Requires at least a dipeptide for an efficient rate of reaction. N-terminal L-methionine is a prerequisite for activity but the enzyme has broad specificity at other positions.</text>
</comment>
<keyword evidence="3" id="KW-0648">Protein biosynthesis</keyword>
<keyword evidence="3" id="KW-0479">Metal-binding</keyword>
<keyword evidence="3" id="KW-0378">Hydrolase</keyword>
<protein>
    <recommendedName>
        <fullName evidence="3">Peptide deformylase</fullName>
        <shortName evidence="3">PDF</shortName>
        <ecNumber evidence="3">3.5.1.88</ecNumber>
    </recommendedName>
    <alternativeName>
        <fullName evidence="3">Polypeptide deformylase</fullName>
    </alternativeName>
</protein>
<dbReference type="GO" id="GO:0046872">
    <property type="term" value="F:metal ion binding"/>
    <property type="evidence" value="ECO:0007669"/>
    <property type="project" value="UniProtKB-KW"/>
</dbReference>
<feature type="binding site" evidence="3">
    <location>
        <position position="139"/>
    </location>
    <ligand>
        <name>Fe cation</name>
        <dbReference type="ChEBI" id="CHEBI:24875"/>
    </ligand>
</feature>
<comment type="similarity">
    <text evidence="1 3">Belongs to the polypeptide deformylase family.</text>
</comment>
<gene>
    <name evidence="3" type="primary">def</name>
    <name evidence="4" type="ORF">HMPREF1866_02270</name>
</gene>
<accession>A0A133ZHM2</accession>
<sequence length="174" mass="19416">MTLIKEIDMAIRAIRVMGDNVLNKKCKEVKEVNDRTRVLVEDMIDTMREANGVGLAAPQVGVLKRIVVIETEPENVHVLINPVIIEQDGEQVGYEGCLSVPGKSGIVKRPNHVVAKAFDLGMNEYTIEGEGLLARAVCHECAHLDGELYVDLVEGELIDNEELEKMYEEEEDEE</sequence>
<dbReference type="PANTHER" id="PTHR10458:SF22">
    <property type="entry name" value="PEPTIDE DEFORMYLASE"/>
    <property type="match status" value="1"/>
</dbReference>
<dbReference type="PRINTS" id="PR01576">
    <property type="entry name" value="PDEFORMYLASE"/>
</dbReference>
<dbReference type="EMBL" id="LSDA01000124">
    <property type="protein sequence ID" value="KXB54906.1"/>
    <property type="molecule type" value="Genomic_DNA"/>
</dbReference>
<dbReference type="Pfam" id="PF01327">
    <property type="entry name" value="Pep_deformylase"/>
    <property type="match status" value="1"/>
</dbReference>
<dbReference type="AlphaFoldDB" id="A0A133ZHM2"/>
<comment type="catalytic activity">
    <reaction evidence="3">
        <text>N-terminal N-formyl-L-methionyl-[peptide] + H2O = N-terminal L-methionyl-[peptide] + formate</text>
        <dbReference type="Rhea" id="RHEA:24420"/>
        <dbReference type="Rhea" id="RHEA-COMP:10639"/>
        <dbReference type="Rhea" id="RHEA-COMP:10640"/>
        <dbReference type="ChEBI" id="CHEBI:15377"/>
        <dbReference type="ChEBI" id="CHEBI:15740"/>
        <dbReference type="ChEBI" id="CHEBI:49298"/>
        <dbReference type="ChEBI" id="CHEBI:64731"/>
        <dbReference type="EC" id="3.5.1.88"/>
    </reaction>
</comment>
<dbReference type="NCBIfam" id="NF001159">
    <property type="entry name" value="PRK00150.1-3"/>
    <property type="match status" value="1"/>
</dbReference>
<feature type="binding site" evidence="3">
    <location>
        <position position="143"/>
    </location>
    <ligand>
        <name>Fe cation</name>
        <dbReference type="ChEBI" id="CHEBI:24875"/>
    </ligand>
</feature>
<dbReference type="Proteomes" id="UP000070394">
    <property type="component" value="Unassembled WGS sequence"/>
</dbReference>
<comment type="cofactor">
    <cofactor evidence="3">
        <name>Fe(2+)</name>
        <dbReference type="ChEBI" id="CHEBI:29033"/>
    </cofactor>
    <text evidence="3">Binds 1 Fe(2+) ion.</text>
</comment>
<dbReference type="SUPFAM" id="SSF56420">
    <property type="entry name" value="Peptide deformylase"/>
    <property type="match status" value="1"/>
</dbReference>
<feature type="active site" evidence="3">
    <location>
        <position position="140"/>
    </location>
</feature>
<dbReference type="OrthoDB" id="9784988at2"/>
<name>A0A133ZHM2_9FIRM</name>
<dbReference type="PANTHER" id="PTHR10458">
    <property type="entry name" value="PEPTIDE DEFORMYLASE"/>
    <property type="match status" value="1"/>
</dbReference>
<dbReference type="GO" id="GO:0042586">
    <property type="term" value="F:peptide deformylase activity"/>
    <property type="evidence" value="ECO:0007669"/>
    <property type="project" value="UniProtKB-UniRule"/>
</dbReference>
<dbReference type="InterPro" id="IPR036821">
    <property type="entry name" value="Peptide_deformylase_sf"/>
</dbReference>
<dbReference type="GO" id="GO:0006412">
    <property type="term" value="P:translation"/>
    <property type="evidence" value="ECO:0007669"/>
    <property type="project" value="UniProtKB-UniRule"/>
</dbReference>
<dbReference type="HAMAP" id="MF_00163">
    <property type="entry name" value="Pep_deformylase"/>
    <property type="match status" value="1"/>
</dbReference>
<keyword evidence="5" id="KW-1185">Reference proteome</keyword>
<dbReference type="PIRSF" id="PIRSF004749">
    <property type="entry name" value="Pep_def"/>
    <property type="match status" value="1"/>
</dbReference>
<dbReference type="EC" id="3.5.1.88" evidence="3"/>
<keyword evidence="2 3" id="KW-0408">Iron</keyword>
<dbReference type="NCBIfam" id="TIGR00079">
    <property type="entry name" value="pept_deformyl"/>
    <property type="match status" value="1"/>
</dbReference>
<evidence type="ECO:0000256" key="1">
    <source>
        <dbReference type="ARBA" id="ARBA00010759"/>
    </source>
</evidence>
<evidence type="ECO:0000256" key="2">
    <source>
        <dbReference type="ARBA" id="ARBA00023004"/>
    </source>
</evidence>
<dbReference type="CDD" id="cd00487">
    <property type="entry name" value="Pep_deformylase"/>
    <property type="match status" value="1"/>
</dbReference>
<evidence type="ECO:0000313" key="4">
    <source>
        <dbReference type="EMBL" id="KXB54906.1"/>
    </source>
</evidence>
<dbReference type="STRING" id="467210.HMPREF1866_02270"/>
<dbReference type="PATRIC" id="fig|467210.3.peg.2248"/>
<proteinExistence type="inferred from homology"/>
<dbReference type="InterPro" id="IPR023635">
    <property type="entry name" value="Peptide_deformylase"/>
</dbReference>
<feature type="binding site" evidence="3">
    <location>
        <position position="97"/>
    </location>
    <ligand>
        <name>Fe cation</name>
        <dbReference type="ChEBI" id="CHEBI:24875"/>
    </ligand>
</feature>
<comment type="caution">
    <text evidence="4">The sequence shown here is derived from an EMBL/GenBank/DDBJ whole genome shotgun (WGS) entry which is preliminary data.</text>
</comment>
<evidence type="ECO:0000256" key="3">
    <source>
        <dbReference type="HAMAP-Rule" id="MF_00163"/>
    </source>
</evidence>
<evidence type="ECO:0000313" key="5">
    <source>
        <dbReference type="Proteomes" id="UP000070394"/>
    </source>
</evidence>
<dbReference type="Gene3D" id="3.90.45.10">
    <property type="entry name" value="Peptide deformylase"/>
    <property type="match status" value="1"/>
</dbReference>